<gene>
    <name evidence="2" type="ORF">CGZ94_17505</name>
</gene>
<name>A0A255G0T2_9ACTN</name>
<sequence>MTTTVIDNSLNAADRCDRCGAQAYVRVTLSGGGELLFCNHHSKQHGDKLRQVALNIHDESEKLS</sequence>
<protein>
    <recommendedName>
        <fullName evidence="1">DUF7455 domain-containing protein</fullName>
    </recommendedName>
</protein>
<dbReference type="AlphaFoldDB" id="A0A255G0T2"/>
<dbReference type="Proteomes" id="UP000215896">
    <property type="component" value="Unassembled WGS sequence"/>
</dbReference>
<keyword evidence="3" id="KW-1185">Reference proteome</keyword>
<organism evidence="2 3">
    <name type="scientific">Enemella evansiae</name>
    <dbReference type="NCBI Taxonomy" id="2016499"/>
    <lineage>
        <taxon>Bacteria</taxon>
        <taxon>Bacillati</taxon>
        <taxon>Actinomycetota</taxon>
        <taxon>Actinomycetes</taxon>
        <taxon>Propionibacteriales</taxon>
        <taxon>Propionibacteriaceae</taxon>
        <taxon>Enemella</taxon>
    </lineage>
</organism>
<dbReference type="InterPro" id="IPR055878">
    <property type="entry name" value="DUF7455"/>
</dbReference>
<evidence type="ECO:0000313" key="3">
    <source>
        <dbReference type="Proteomes" id="UP000215896"/>
    </source>
</evidence>
<accession>A0A4R6LY47</accession>
<evidence type="ECO:0000259" key="1">
    <source>
        <dbReference type="Pfam" id="PF24254"/>
    </source>
</evidence>
<comment type="caution">
    <text evidence="2">The sequence shown here is derived from an EMBL/GenBank/DDBJ whole genome shotgun (WGS) entry which is preliminary data.</text>
</comment>
<dbReference type="Pfam" id="PF24254">
    <property type="entry name" value="DUF7455"/>
    <property type="match status" value="1"/>
</dbReference>
<evidence type="ECO:0000313" key="2">
    <source>
        <dbReference type="EMBL" id="OYO09475.1"/>
    </source>
</evidence>
<reference evidence="2 3" key="1">
    <citation type="submission" date="2017-07" db="EMBL/GenBank/DDBJ databases">
        <title>Draft whole genome sequences of clinical Proprionibacteriaceae strains.</title>
        <authorList>
            <person name="Bernier A.-M."/>
            <person name="Bernard K."/>
            <person name="Domingo M.-C."/>
        </authorList>
    </citation>
    <scope>NUCLEOTIDE SEQUENCE [LARGE SCALE GENOMIC DNA]</scope>
    <source>
        <strain evidence="2 3">NML 030167</strain>
    </source>
</reference>
<dbReference type="OrthoDB" id="3539048at2"/>
<proteinExistence type="predicted"/>
<dbReference type="RefSeq" id="WP_094358115.1">
    <property type="nucleotide sequence ID" value="NZ_NMVK01000016.1"/>
</dbReference>
<accession>A0A255G0T2</accession>
<feature type="domain" description="DUF7455" evidence="1">
    <location>
        <begin position="10"/>
        <end position="63"/>
    </location>
</feature>
<dbReference type="EMBL" id="NMVO01000017">
    <property type="protein sequence ID" value="OYO09475.1"/>
    <property type="molecule type" value="Genomic_DNA"/>
</dbReference>